<name>A0A914YQP1_9BILA</name>
<proteinExistence type="predicted"/>
<organism evidence="1 2">
    <name type="scientific">Panagrolaimus superbus</name>
    <dbReference type="NCBI Taxonomy" id="310955"/>
    <lineage>
        <taxon>Eukaryota</taxon>
        <taxon>Metazoa</taxon>
        <taxon>Ecdysozoa</taxon>
        <taxon>Nematoda</taxon>
        <taxon>Chromadorea</taxon>
        <taxon>Rhabditida</taxon>
        <taxon>Tylenchina</taxon>
        <taxon>Panagrolaimomorpha</taxon>
        <taxon>Panagrolaimoidea</taxon>
        <taxon>Panagrolaimidae</taxon>
        <taxon>Panagrolaimus</taxon>
    </lineage>
</organism>
<keyword evidence="1" id="KW-1185">Reference proteome</keyword>
<reference evidence="2" key="1">
    <citation type="submission" date="2022-11" db="UniProtKB">
        <authorList>
            <consortium name="WormBaseParasite"/>
        </authorList>
    </citation>
    <scope>IDENTIFICATION</scope>
</reference>
<sequence>MFITSILHRIFGKKSKGVEIAKNEKKKIKSSEMCEIFQSSLEMPSTSKYNAYELDLKLLKMRHQRNCKNINPQCQAGASSILKSIKKSQHVCFFL</sequence>
<dbReference type="WBParaSite" id="PSU_v2.g2340.t1">
    <property type="protein sequence ID" value="PSU_v2.g2340.t1"/>
    <property type="gene ID" value="PSU_v2.g2340"/>
</dbReference>
<protein>
    <submittedName>
        <fullName evidence="2">Uncharacterized protein</fullName>
    </submittedName>
</protein>
<dbReference type="Proteomes" id="UP000887577">
    <property type="component" value="Unplaced"/>
</dbReference>
<evidence type="ECO:0000313" key="1">
    <source>
        <dbReference type="Proteomes" id="UP000887577"/>
    </source>
</evidence>
<dbReference type="AlphaFoldDB" id="A0A914YQP1"/>
<evidence type="ECO:0000313" key="2">
    <source>
        <dbReference type="WBParaSite" id="PSU_v2.g2340.t1"/>
    </source>
</evidence>
<accession>A0A914YQP1</accession>